<dbReference type="OrthoDB" id="6158878at2759"/>
<proteinExistence type="predicted"/>
<reference evidence="1" key="1">
    <citation type="submission" date="2020-04" db="EMBL/GenBank/DDBJ databases">
        <authorList>
            <person name="Alioto T."/>
            <person name="Alioto T."/>
            <person name="Gomez Garrido J."/>
        </authorList>
    </citation>
    <scope>NUCLEOTIDE SEQUENCE</scope>
    <source>
        <strain evidence="1">A484AB</strain>
    </source>
</reference>
<evidence type="ECO:0000313" key="2">
    <source>
        <dbReference type="Proteomes" id="UP001152795"/>
    </source>
</evidence>
<dbReference type="AlphaFoldDB" id="A0A6S7ISF4"/>
<accession>A0A6S7ISF4</accession>
<protein>
    <submittedName>
        <fullName evidence="1">Uncharacterized protein</fullName>
    </submittedName>
</protein>
<dbReference type="EMBL" id="CACRXK020010663">
    <property type="protein sequence ID" value="CAB4019870.1"/>
    <property type="molecule type" value="Genomic_DNA"/>
</dbReference>
<name>A0A6S7ISF4_PARCT</name>
<dbReference type="SUPFAM" id="SSF56219">
    <property type="entry name" value="DNase I-like"/>
    <property type="match status" value="1"/>
</dbReference>
<gene>
    <name evidence="1" type="ORF">PACLA_8A070459</name>
</gene>
<sequence>MRILNGRTLGDSFGKPTSHHKNGTSVVDYIICDQELTQTIENFIVKPPTYLSDHSQIVTWMKTKQHINSTSNITPTPISTTHKLPYQFKWENNSPISFTEALKSVEIQQKLESLINYDTPLTKEGVNTFASRMEDIILHAGKSSLQIKKTKFRNKISNVCNKKWFDKECRLKRHSVRKLANQKHRDPLNNDIRNEYHFALKITKTR</sequence>
<dbReference type="Gene3D" id="3.60.10.10">
    <property type="entry name" value="Endonuclease/exonuclease/phosphatase"/>
    <property type="match status" value="1"/>
</dbReference>
<keyword evidence="2" id="KW-1185">Reference proteome</keyword>
<organism evidence="1 2">
    <name type="scientific">Paramuricea clavata</name>
    <name type="common">Red gorgonian</name>
    <name type="synonym">Violescent sea-whip</name>
    <dbReference type="NCBI Taxonomy" id="317549"/>
    <lineage>
        <taxon>Eukaryota</taxon>
        <taxon>Metazoa</taxon>
        <taxon>Cnidaria</taxon>
        <taxon>Anthozoa</taxon>
        <taxon>Octocorallia</taxon>
        <taxon>Malacalcyonacea</taxon>
        <taxon>Plexauridae</taxon>
        <taxon>Paramuricea</taxon>
    </lineage>
</organism>
<evidence type="ECO:0000313" key="1">
    <source>
        <dbReference type="EMBL" id="CAB4019870.1"/>
    </source>
</evidence>
<comment type="caution">
    <text evidence="1">The sequence shown here is derived from an EMBL/GenBank/DDBJ whole genome shotgun (WGS) entry which is preliminary data.</text>
</comment>
<dbReference type="InterPro" id="IPR036691">
    <property type="entry name" value="Endo/exonu/phosph_ase_sf"/>
</dbReference>
<dbReference type="Proteomes" id="UP001152795">
    <property type="component" value="Unassembled WGS sequence"/>
</dbReference>